<keyword evidence="7" id="KW-0539">Nucleus</keyword>
<evidence type="ECO:0000256" key="5">
    <source>
        <dbReference type="ARBA" id="ARBA00022723"/>
    </source>
</evidence>
<dbReference type="GeneID" id="10532608"/>
<reference evidence="10" key="2">
    <citation type="journal article" date="2011" name="Proc. Natl. Acad. Sci. U.S.A.">
        <title>Obligate biotrophy features unraveled by the genomic analysis of rust fungi.</title>
        <authorList>
            <person name="Duplessis S."/>
            <person name="Cuomo C.A."/>
            <person name="Lin Y.-C."/>
            <person name="Aerts A."/>
            <person name="Tisserant E."/>
            <person name="Veneault-Fourrey C."/>
            <person name="Joly D.L."/>
            <person name="Hacquard S."/>
            <person name="Amselem J."/>
            <person name="Cantarel B.L."/>
            <person name="Chiu R."/>
            <person name="Coutinho P.M."/>
            <person name="Feau N."/>
            <person name="Field M."/>
            <person name="Frey P."/>
            <person name="Gelhaye E."/>
            <person name="Goldberg J."/>
            <person name="Grabherr M.G."/>
            <person name="Kodira C.D."/>
            <person name="Kohler A."/>
            <person name="Kuees U."/>
            <person name="Lindquist E.A."/>
            <person name="Lucas S.M."/>
            <person name="Mago R."/>
            <person name="Mauceli E."/>
            <person name="Morin E."/>
            <person name="Murat C."/>
            <person name="Pangilinan J.L."/>
            <person name="Park R."/>
            <person name="Pearson M."/>
            <person name="Quesneville H."/>
            <person name="Rouhier N."/>
            <person name="Sakthikumar S."/>
            <person name="Salamov A.A."/>
            <person name="Schmutz J."/>
            <person name="Selles B."/>
            <person name="Shapiro H."/>
            <person name="Tanguay P."/>
            <person name="Tuskan G.A."/>
            <person name="Henrissat B."/>
            <person name="Van de Peer Y."/>
            <person name="Rouze P."/>
            <person name="Ellis J.G."/>
            <person name="Dodds P.N."/>
            <person name="Schein J.E."/>
            <person name="Zhong S."/>
            <person name="Hamelin R.C."/>
            <person name="Grigoriev I.V."/>
            <person name="Szabo L.J."/>
            <person name="Martin F."/>
        </authorList>
    </citation>
    <scope>NUCLEOTIDE SEQUENCE [LARGE SCALE GENOMIC DNA]</scope>
    <source>
        <strain evidence="10">CRL 75-36-700-3 / race SCCL</strain>
    </source>
</reference>
<dbReference type="PANTHER" id="PTHR22930">
    <property type="match status" value="1"/>
</dbReference>
<feature type="domain" description="DDE Tnp4" evidence="8">
    <location>
        <begin position="221"/>
        <end position="378"/>
    </location>
</feature>
<proteinExistence type="inferred from homology"/>
<dbReference type="OrthoDB" id="3246760at2759"/>
<dbReference type="InterPro" id="IPR027806">
    <property type="entry name" value="HARBI1_dom"/>
</dbReference>
<reference key="1">
    <citation type="submission" date="2007-01" db="EMBL/GenBank/DDBJ databases">
        <title>The Genome Sequence of Puccinia graminis f. sp. tritici Strain CRL 75-36-700-3.</title>
        <authorList>
            <consortium name="The Broad Institute Genome Sequencing Platform"/>
            <person name="Birren B."/>
            <person name="Lander E."/>
            <person name="Galagan J."/>
            <person name="Nusbaum C."/>
            <person name="Devon K."/>
            <person name="Cuomo C."/>
            <person name="Jaffe D."/>
            <person name="Butler J."/>
            <person name="Alvarez P."/>
            <person name="Gnerre S."/>
            <person name="Grabherr M."/>
            <person name="Mauceli E."/>
            <person name="Brockman W."/>
            <person name="Young S."/>
            <person name="LaButti K."/>
            <person name="Sykes S."/>
            <person name="DeCaprio D."/>
            <person name="Crawford M."/>
            <person name="Koehrsen M."/>
            <person name="Engels R."/>
            <person name="Montgomery P."/>
            <person name="Pearson M."/>
            <person name="Howarth C."/>
            <person name="Larson L."/>
            <person name="White J."/>
            <person name="Zeng Q."/>
            <person name="Kodira C."/>
            <person name="Yandava C."/>
            <person name="Alvarado L."/>
            <person name="O'Leary S."/>
            <person name="Szabo L."/>
            <person name="Dean R."/>
            <person name="Schein J."/>
        </authorList>
    </citation>
    <scope>NUCLEOTIDE SEQUENCE</scope>
    <source>
        <strain>CRL 75-36-700-3</strain>
    </source>
</reference>
<dbReference type="HOGENOM" id="CLU_018552_2_2_1"/>
<protein>
    <recommendedName>
        <fullName evidence="8">DDE Tnp4 domain-containing protein</fullName>
    </recommendedName>
</protein>
<comment type="similarity">
    <text evidence="3">Belongs to the HARBI1 family.</text>
</comment>
<dbReference type="PANTHER" id="PTHR22930:SF85">
    <property type="entry name" value="GH03217P-RELATED"/>
    <property type="match status" value="1"/>
</dbReference>
<gene>
    <name evidence="9" type="ORF">PGTG_09631</name>
</gene>
<dbReference type="EMBL" id="DS178288">
    <property type="protein sequence ID" value="EFP83918.1"/>
    <property type="molecule type" value="Genomic_DNA"/>
</dbReference>
<dbReference type="eggNOG" id="KOG4585">
    <property type="taxonomic scope" value="Eukaryota"/>
</dbReference>
<dbReference type="VEuPathDB" id="FungiDB:PGTG_09631"/>
<dbReference type="GO" id="GO:0005634">
    <property type="term" value="C:nucleus"/>
    <property type="evidence" value="ECO:0007669"/>
    <property type="project" value="UniProtKB-SubCell"/>
</dbReference>
<comment type="cofactor">
    <cofactor evidence="1">
        <name>a divalent metal cation</name>
        <dbReference type="ChEBI" id="CHEBI:60240"/>
    </cofactor>
</comment>
<sequence>MVRTSKRQALIKAIKAALVNVLIADMINDLVGFDEDDSSDDDSTDGSSLDEEDFKWMQIEDLLSYLHAVHSQRYLGPRQPTQPAPLDHDQSENLMINQIDDENFKQEFRMSRTSFLKLCEHISNDPVFQNNSNGPQRPVREQLMVTLKRLGCSGNEASIDVLSRFFRLETGTVELYTNRCLMAILRLRSEVLNWPTAKERKAISVEQAKVGFNGCVGFINATLIPLSIAPSKNPGDFYSTKGFFAISTVIVCDGQQNITYLYTGWPGGPSLSRVMSHSGLTLKPVDFFSPGEYLLANSAFTTTPTIVAGYKKPSQGQLTEEEDRFNAHLLRSQALIENCIGTLKGRFQSLNGLRLRIDGKKDQIRVNAWIMACAVLHNFLNQEDEFDFGHVVTEVSDNSNSATNRTAQRATLGGQEQREKITNQVLGFHA</sequence>
<dbReference type="KEGG" id="pgr:PGTG_09631"/>
<accession>E3KHZ3</accession>
<dbReference type="GO" id="GO:0046872">
    <property type="term" value="F:metal ion binding"/>
    <property type="evidence" value="ECO:0007669"/>
    <property type="project" value="UniProtKB-KW"/>
</dbReference>
<evidence type="ECO:0000256" key="1">
    <source>
        <dbReference type="ARBA" id="ARBA00001968"/>
    </source>
</evidence>
<keyword evidence="10" id="KW-1185">Reference proteome</keyword>
<evidence type="ECO:0000313" key="9">
    <source>
        <dbReference type="EMBL" id="EFP83918.1"/>
    </source>
</evidence>
<comment type="subcellular location">
    <subcellularLocation>
        <location evidence="2">Nucleus</location>
    </subcellularLocation>
</comment>
<name>E3KHZ3_PUCGT</name>
<evidence type="ECO:0000256" key="3">
    <source>
        <dbReference type="ARBA" id="ARBA00006958"/>
    </source>
</evidence>
<keyword evidence="5" id="KW-0479">Metal-binding</keyword>
<evidence type="ECO:0000313" key="10">
    <source>
        <dbReference type="Proteomes" id="UP000008783"/>
    </source>
</evidence>
<dbReference type="Proteomes" id="UP000008783">
    <property type="component" value="Unassembled WGS sequence"/>
</dbReference>
<dbReference type="GO" id="GO:0016787">
    <property type="term" value="F:hydrolase activity"/>
    <property type="evidence" value="ECO:0007669"/>
    <property type="project" value="UniProtKB-KW"/>
</dbReference>
<dbReference type="OMA" id="IEILAWR"/>
<dbReference type="GO" id="GO:0004518">
    <property type="term" value="F:nuclease activity"/>
    <property type="evidence" value="ECO:0007669"/>
    <property type="project" value="UniProtKB-KW"/>
</dbReference>
<keyword evidence="4" id="KW-0540">Nuclease</keyword>
<dbReference type="InParanoid" id="E3KHZ3"/>
<dbReference type="RefSeq" id="XP_003328337.1">
    <property type="nucleotide sequence ID" value="XM_003328289.2"/>
</dbReference>
<dbReference type="Pfam" id="PF13359">
    <property type="entry name" value="DDE_Tnp_4"/>
    <property type="match status" value="1"/>
</dbReference>
<keyword evidence="6" id="KW-0378">Hydrolase</keyword>
<organism evidence="9 10">
    <name type="scientific">Puccinia graminis f. sp. tritici (strain CRL 75-36-700-3 / race SCCL)</name>
    <name type="common">Black stem rust fungus</name>
    <dbReference type="NCBI Taxonomy" id="418459"/>
    <lineage>
        <taxon>Eukaryota</taxon>
        <taxon>Fungi</taxon>
        <taxon>Dikarya</taxon>
        <taxon>Basidiomycota</taxon>
        <taxon>Pucciniomycotina</taxon>
        <taxon>Pucciniomycetes</taxon>
        <taxon>Pucciniales</taxon>
        <taxon>Pucciniaceae</taxon>
        <taxon>Puccinia</taxon>
    </lineage>
</organism>
<dbReference type="InterPro" id="IPR045249">
    <property type="entry name" value="HARBI1-like"/>
</dbReference>
<evidence type="ECO:0000259" key="8">
    <source>
        <dbReference type="Pfam" id="PF13359"/>
    </source>
</evidence>
<dbReference type="AlphaFoldDB" id="E3KHZ3"/>
<evidence type="ECO:0000256" key="6">
    <source>
        <dbReference type="ARBA" id="ARBA00022801"/>
    </source>
</evidence>
<evidence type="ECO:0000256" key="4">
    <source>
        <dbReference type="ARBA" id="ARBA00022722"/>
    </source>
</evidence>
<evidence type="ECO:0000256" key="7">
    <source>
        <dbReference type="ARBA" id="ARBA00023242"/>
    </source>
</evidence>
<evidence type="ECO:0000256" key="2">
    <source>
        <dbReference type="ARBA" id="ARBA00004123"/>
    </source>
</evidence>